<organism evidence="2 3">
    <name type="scientific">Aedes aegypti</name>
    <name type="common">Yellowfever mosquito</name>
    <name type="synonym">Culex aegypti</name>
    <dbReference type="NCBI Taxonomy" id="7159"/>
    <lineage>
        <taxon>Eukaryota</taxon>
        <taxon>Metazoa</taxon>
        <taxon>Ecdysozoa</taxon>
        <taxon>Arthropoda</taxon>
        <taxon>Hexapoda</taxon>
        <taxon>Insecta</taxon>
        <taxon>Pterygota</taxon>
        <taxon>Neoptera</taxon>
        <taxon>Endopterygota</taxon>
        <taxon>Diptera</taxon>
        <taxon>Nematocera</taxon>
        <taxon>Culicoidea</taxon>
        <taxon>Culicidae</taxon>
        <taxon>Culicinae</taxon>
        <taxon>Aedini</taxon>
        <taxon>Aedes</taxon>
        <taxon>Stegomyia</taxon>
    </lineage>
</organism>
<evidence type="ECO:0000256" key="1">
    <source>
        <dbReference type="SAM" id="MobiDB-lite"/>
    </source>
</evidence>
<dbReference type="AlphaFoldDB" id="Q16GL2"/>
<feature type="region of interest" description="Disordered" evidence="1">
    <location>
        <begin position="105"/>
        <end position="127"/>
    </location>
</feature>
<feature type="region of interest" description="Disordered" evidence="1">
    <location>
        <begin position="577"/>
        <end position="621"/>
    </location>
</feature>
<feature type="compositionally biased region" description="Low complexity" evidence="1">
    <location>
        <begin position="581"/>
        <end position="592"/>
    </location>
</feature>
<reference evidence="2" key="2">
    <citation type="journal article" date="2007" name="Science">
        <title>Genome sequence of Aedes aegypti, a major arbovirus vector.</title>
        <authorList>
            <person name="Nene V."/>
            <person name="Wortman J.R."/>
            <person name="Lawson D."/>
            <person name="Haas B."/>
            <person name="Kodira C."/>
            <person name="Tu Z.J."/>
            <person name="Loftus B."/>
            <person name="Xi Z."/>
            <person name="Megy K."/>
            <person name="Grabherr M."/>
            <person name="Ren Q."/>
            <person name="Zdobnov E.M."/>
            <person name="Lobo N.F."/>
            <person name="Campbell K.S."/>
            <person name="Brown S.E."/>
            <person name="Bonaldo M.F."/>
            <person name="Zhu J."/>
            <person name="Sinkins S.P."/>
            <person name="Hogenkamp D.G."/>
            <person name="Amedeo P."/>
            <person name="Arensburger P."/>
            <person name="Atkinson P.W."/>
            <person name="Bidwell S."/>
            <person name="Biedler J."/>
            <person name="Birney E."/>
            <person name="Bruggner R.V."/>
            <person name="Costas J."/>
            <person name="Coy M.R."/>
            <person name="Crabtree J."/>
            <person name="Crawford M."/>
            <person name="Debruyn B."/>
            <person name="Decaprio D."/>
            <person name="Eiglmeier K."/>
            <person name="Eisenstadt E."/>
            <person name="El-Dorry H."/>
            <person name="Gelbart W.M."/>
            <person name="Gomes S.L."/>
            <person name="Hammond M."/>
            <person name="Hannick L.I."/>
            <person name="Hogan J.R."/>
            <person name="Holmes M.H."/>
            <person name="Jaffe D."/>
            <person name="Johnston J.S."/>
            <person name="Kennedy R.C."/>
            <person name="Koo H."/>
            <person name="Kravitz S."/>
            <person name="Kriventseva E.V."/>
            <person name="Kulp D."/>
            <person name="Labutti K."/>
            <person name="Lee E."/>
            <person name="Li S."/>
            <person name="Lovin D.D."/>
            <person name="Mao C."/>
            <person name="Mauceli E."/>
            <person name="Menck C.F."/>
            <person name="Miller J.R."/>
            <person name="Montgomery P."/>
            <person name="Mori A."/>
            <person name="Nascimento A.L."/>
            <person name="Naveira H.F."/>
            <person name="Nusbaum C."/>
            <person name="O'leary S."/>
            <person name="Orvis J."/>
            <person name="Pertea M."/>
            <person name="Quesneville H."/>
            <person name="Reidenbach K.R."/>
            <person name="Rogers Y.H."/>
            <person name="Roth C.W."/>
            <person name="Schneider J.R."/>
            <person name="Schatz M."/>
            <person name="Shumway M."/>
            <person name="Stanke M."/>
            <person name="Stinson E.O."/>
            <person name="Tubio J.M."/>
            <person name="Vanzee J.P."/>
            <person name="Verjovski-Almeida S."/>
            <person name="Werner D."/>
            <person name="White O."/>
            <person name="Wyder S."/>
            <person name="Zeng Q."/>
            <person name="Zhao Q."/>
            <person name="Zhao Y."/>
            <person name="Hill C.A."/>
            <person name="Raikhel A.S."/>
            <person name="Soares M.B."/>
            <person name="Knudson D.L."/>
            <person name="Lee N.H."/>
            <person name="Galagan J."/>
            <person name="Salzberg S.L."/>
            <person name="Paulsen I.T."/>
            <person name="Dimopoulos G."/>
            <person name="Collins F.H."/>
            <person name="Birren B."/>
            <person name="Fraser-Liggett C.M."/>
            <person name="Severson D.W."/>
        </authorList>
    </citation>
    <scope>NUCLEOTIDE SEQUENCE [LARGE SCALE GENOMIC DNA]</scope>
    <source>
        <strain evidence="2">Liverpool</strain>
    </source>
</reference>
<reference evidence="2" key="1">
    <citation type="submission" date="2005-10" db="EMBL/GenBank/DDBJ databases">
        <authorList>
            <person name="Loftus B.J."/>
            <person name="Nene V.M."/>
            <person name="Hannick L.I."/>
            <person name="Bidwell S."/>
            <person name="Haas B."/>
            <person name="Amedeo P."/>
            <person name="Orvis J."/>
            <person name="Wortman J.R."/>
            <person name="White O.R."/>
            <person name="Salzberg S."/>
            <person name="Shumway M."/>
            <person name="Koo H."/>
            <person name="Zhao Y."/>
            <person name="Holmes M."/>
            <person name="Miller J."/>
            <person name="Schatz M."/>
            <person name="Pop M."/>
            <person name="Pai G."/>
            <person name="Utterback T."/>
            <person name="Rogers Y.-H."/>
            <person name="Kravitz S."/>
            <person name="Fraser C.M."/>
        </authorList>
    </citation>
    <scope>NUCLEOTIDE SEQUENCE</scope>
    <source>
        <strain evidence="2">Liverpool</strain>
    </source>
</reference>
<protein>
    <submittedName>
        <fullName evidence="2">AAEL014341-PA</fullName>
    </submittedName>
</protein>
<evidence type="ECO:0000313" key="3">
    <source>
        <dbReference type="Proteomes" id="UP000682892"/>
    </source>
</evidence>
<gene>
    <name evidence="2" type="ORF">AaeL_AAEL014341</name>
</gene>
<dbReference type="EMBL" id="CH478266">
    <property type="protein sequence ID" value="EAT33379.1"/>
    <property type="molecule type" value="Genomic_DNA"/>
</dbReference>
<feature type="compositionally biased region" description="Polar residues" evidence="1">
    <location>
        <begin position="399"/>
        <end position="413"/>
    </location>
</feature>
<proteinExistence type="predicted"/>
<name>Q16GL2_AEDAE</name>
<dbReference type="OMA" id="PDNLRGM"/>
<accession>Q16GL2</accession>
<feature type="region of interest" description="Disordered" evidence="1">
    <location>
        <begin position="390"/>
        <end position="413"/>
    </location>
</feature>
<evidence type="ECO:0000313" key="2">
    <source>
        <dbReference type="EMBL" id="EAT33379.1"/>
    </source>
</evidence>
<dbReference type="VEuPathDB" id="VectorBase:AAEL019421"/>
<reference evidence="2" key="3">
    <citation type="submission" date="2012-09" db="EMBL/GenBank/DDBJ databases">
        <authorList>
            <consortium name="VectorBase"/>
        </authorList>
    </citation>
    <scope>NUCLEOTIDE SEQUENCE</scope>
    <source>
        <strain evidence="2">Liverpool</strain>
    </source>
</reference>
<dbReference type="PaxDb" id="7159-AAEL014341-PA"/>
<dbReference type="Proteomes" id="UP000682892">
    <property type="component" value="Unassembled WGS sequence"/>
</dbReference>
<sequence length="621" mass="69513">MDMHSKQPVPKVPKIVEETTETVVSTPSESEDNLLEQILKHSNANERFTSHQIRALFPHILRSLEHSDDMQWLIFENDELNKRFNLGDYAPIVPQEAEEVVNVPEVESQAESVASNSRSSSVASPDSEIAQMRSEMAMTQPRELIQLESSRFVDTQALVNVLEQSENVAVGESQQQVEELVEPIVAEEVQHELSPMITPAQVEVIEISDSPMHEDDEIQIKEEFLYTLDYFRKFTNIEQYIMHEIKQKHPKTYEKKLSKLDQYVERYYKSAMPLLLKNQLPPNLRLLSRKERKQRQASMVETGQRLNTSGASSVISELPPPTTQSEEVSPITETPFVPRVPRKARLIVYEEDEDDIPTQPNLPADTLPMPNTEDFLPPVCSTQLPCESLASPPRRRDTPFNSPSVSIVPNQSPSRLAPAINDSPIDLPPIVVPTETLPVPTLHNIHPPRYSTHHPNESEAIPLNRQDTPLNSALRLSTSSSHVPTPAFDSSSSMDGTVIVNTKSPRKDTSIKRELNTTSYEDEVEFVEVPNRYILIEDSIELLPGALLERQPSNSCLAAFPDNLRGMVSTLFRETRDTTLSQGSGASSSGSGEAPAETQPMGFHQSSANADEKNNTKIIAI</sequence>
<feature type="region of interest" description="Disordered" evidence="1">
    <location>
        <begin position="295"/>
        <end position="331"/>
    </location>
</feature>
<feature type="region of interest" description="Disordered" evidence="1">
    <location>
        <begin position="477"/>
        <end position="500"/>
    </location>
</feature>
<dbReference type="HOGENOM" id="CLU_440201_0_0_1"/>
<dbReference type="PhylomeDB" id="Q16GL2"/>
<feature type="compositionally biased region" description="Polar residues" evidence="1">
    <location>
        <begin position="296"/>
        <end position="315"/>
    </location>
</feature>